<accession>A0AAD4QR69</accession>
<sequence>MSQPCATLVGLPSCPDPDSFQAAPLLAVLDNSDHQPYLATVLTMEADTKRSAEYTSDNTESSTTRPSADSELESPKRLTTLVSPAPRSVDDMASLPSVVTHPSSRETPLNEYMRSIANGLKTPEPVPSFTPDARTLPLMEHLDRRSSPSLSGQHSGVSTHLMTPQSSPRTECSSITVESQTRDGVAGSTNDHAHTCDYTTIIMSSPTLALDRDDPASPSPSQQATTSCKRATYNDSDELVKRVRLYESRSSRQGSPAPRRATLKSQKLSRKKLAAPFRSPLRTKTTPVHVVPSTSDGEVIQEQIIKESQVNSRAAPNAVQGVCTGATKPIKTLFLSSRASTQFRSPLMKPPADLSRPVVLPNQAIMNLERRLTVLRRAIKFKRDGDDRHLEGLVRKWRDAGREAAYELWSIVRDISTEGGEIRGNTSDIGWGWDDQDRDRDEGMFEGGLSEEKQESPLGVMLRKLGIAPETLGWDDEEETFVDVDDE</sequence>
<keyword evidence="3" id="KW-1185">Reference proteome</keyword>
<feature type="compositionally biased region" description="Polar residues" evidence="1">
    <location>
        <begin position="219"/>
        <end position="229"/>
    </location>
</feature>
<organism evidence="2 3">
    <name type="scientific">Multifurca ochricompacta</name>
    <dbReference type="NCBI Taxonomy" id="376703"/>
    <lineage>
        <taxon>Eukaryota</taxon>
        <taxon>Fungi</taxon>
        <taxon>Dikarya</taxon>
        <taxon>Basidiomycota</taxon>
        <taxon>Agaricomycotina</taxon>
        <taxon>Agaricomycetes</taxon>
        <taxon>Russulales</taxon>
        <taxon>Russulaceae</taxon>
        <taxon>Multifurca</taxon>
    </lineage>
</organism>
<feature type="compositionally biased region" description="Polar residues" evidence="1">
    <location>
        <begin position="147"/>
        <end position="172"/>
    </location>
</feature>
<gene>
    <name evidence="2" type="ORF">B0F90DRAFT_564613</name>
</gene>
<feature type="region of interest" description="Disordered" evidence="1">
    <location>
        <begin position="246"/>
        <end position="292"/>
    </location>
</feature>
<proteinExistence type="predicted"/>
<feature type="region of interest" description="Disordered" evidence="1">
    <location>
        <begin position="144"/>
        <end position="172"/>
    </location>
</feature>
<feature type="region of interest" description="Disordered" evidence="1">
    <location>
        <begin position="44"/>
        <end position="77"/>
    </location>
</feature>
<feature type="compositionally biased region" description="Polar residues" evidence="1">
    <location>
        <begin position="53"/>
        <end position="67"/>
    </location>
</feature>
<name>A0AAD4QR69_9AGAM</name>
<evidence type="ECO:0000313" key="3">
    <source>
        <dbReference type="Proteomes" id="UP001203297"/>
    </source>
</evidence>
<feature type="region of interest" description="Disordered" evidence="1">
    <location>
        <begin position="426"/>
        <end position="452"/>
    </location>
</feature>
<comment type="caution">
    <text evidence="2">The sequence shown here is derived from an EMBL/GenBank/DDBJ whole genome shotgun (WGS) entry which is preliminary data.</text>
</comment>
<protein>
    <recommendedName>
        <fullName evidence="4">Swi5-dependent recombination DNA repair protein 1</fullName>
    </recommendedName>
</protein>
<evidence type="ECO:0000256" key="1">
    <source>
        <dbReference type="SAM" id="MobiDB-lite"/>
    </source>
</evidence>
<feature type="compositionally biased region" description="Polar residues" evidence="1">
    <location>
        <begin position="282"/>
        <end position="292"/>
    </location>
</feature>
<dbReference type="Proteomes" id="UP001203297">
    <property type="component" value="Unassembled WGS sequence"/>
</dbReference>
<evidence type="ECO:0000313" key="2">
    <source>
        <dbReference type="EMBL" id="KAI0307377.1"/>
    </source>
</evidence>
<evidence type="ECO:0008006" key="4">
    <source>
        <dbReference type="Google" id="ProtNLM"/>
    </source>
</evidence>
<dbReference type="Gene3D" id="6.10.140.1020">
    <property type="match status" value="1"/>
</dbReference>
<reference evidence="2" key="1">
    <citation type="journal article" date="2022" name="New Phytol.">
        <title>Evolutionary transition to the ectomycorrhizal habit in the genomes of a hyperdiverse lineage of mushroom-forming fungi.</title>
        <authorList>
            <person name="Looney B."/>
            <person name="Miyauchi S."/>
            <person name="Morin E."/>
            <person name="Drula E."/>
            <person name="Courty P.E."/>
            <person name="Kohler A."/>
            <person name="Kuo A."/>
            <person name="LaButti K."/>
            <person name="Pangilinan J."/>
            <person name="Lipzen A."/>
            <person name="Riley R."/>
            <person name="Andreopoulos W."/>
            <person name="He G."/>
            <person name="Johnson J."/>
            <person name="Nolan M."/>
            <person name="Tritt A."/>
            <person name="Barry K.W."/>
            <person name="Grigoriev I.V."/>
            <person name="Nagy L.G."/>
            <person name="Hibbett D."/>
            <person name="Henrissat B."/>
            <person name="Matheny P.B."/>
            <person name="Labbe J."/>
            <person name="Martin F.M."/>
        </authorList>
    </citation>
    <scope>NUCLEOTIDE SEQUENCE</scope>
    <source>
        <strain evidence="2">BPL690</strain>
    </source>
</reference>
<dbReference type="EMBL" id="WTXG01000002">
    <property type="protein sequence ID" value="KAI0307377.1"/>
    <property type="molecule type" value="Genomic_DNA"/>
</dbReference>
<dbReference type="AlphaFoldDB" id="A0AAD4QR69"/>
<feature type="region of interest" description="Disordered" evidence="1">
    <location>
        <begin position="209"/>
        <end position="230"/>
    </location>
</feature>